<sequence>MFHDGDLQSGITTAIQQSKTVACFVRDDSEASAIWEDNWIRNGNLKDLISQKAVLLRIQQGSQEAGFLEAFCPITRVPALIFICNGQLVEHLANGIDRDIFDALLKKALDPDGATYHSSGAAPPNMSSDAVQRGAQGGAGQKLFSDAAVAGGNTAHAATSDLLPSAGNDTDQTMRDTPPMVDASNADPIAASDPPPAPTERDVPASVMDAPSSQPTTQPTVPSSAPPDHVQQLLEERRIRIEAERRLRREQEKAERAAIAEGKRKAVDAEVADPKKAGELSYAAQQRAKQAEVRKERDRILRTIEADKQERKEKEERRRTLAKAEAAKARGESEAPDAGQTQRSQQSSQPTRPASSTCALQVRLFDGSTIRTHFEDPQTQTLSTAVRSWIDQHLTNTSSAPLPPYTFRQILSPHPNRTLSISEESESLQSLGLTPTATLVIVPIQGYSEAYSSAGATGLVSRGLAAGYGVASWGVGLVTGALGAVTGVGHAVPEPYVAGTEQEEPPNAKKAAQPGSVTEGRSEGRVRTLADQREWEGKGKRQQFYNGNQTNFEPRKDDEHDE</sequence>
<dbReference type="SUPFAM" id="SSF54236">
    <property type="entry name" value="Ubiquitin-like"/>
    <property type="match status" value="1"/>
</dbReference>
<feature type="compositionally biased region" description="Low complexity" evidence="2">
    <location>
        <begin position="340"/>
        <end position="357"/>
    </location>
</feature>
<feature type="domain" description="UBX" evidence="3">
    <location>
        <begin position="353"/>
        <end position="441"/>
    </location>
</feature>
<name>A0A4U0XJN4_9PEZI</name>
<proteinExistence type="predicted"/>
<dbReference type="GO" id="GO:0036503">
    <property type="term" value="P:ERAD pathway"/>
    <property type="evidence" value="ECO:0007669"/>
    <property type="project" value="TreeGrafter"/>
</dbReference>
<dbReference type="OrthoDB" id="2445133at2759"/>
<keyword evidence="1" id="KW-0175">Coiled coil</keyword>
<feature type="coiled-coil region" evidence="1">
    <location>
        <begin position="233"/>
        <end position="260"/>
    </location>
</feature>
<protein>
    <recommendedName>
        <fullName evidence="3">UBX domain-containing protein</fullName>
    </recommendedName>
</protein>
<evidence type="ECO:0000256" key="1">
    <source>
        <dbReference type="SAM" id="Coils"/>
    </source>
</evidence>
<accession>A0A4U0XJN4</accession>
<evidence type="ECO:0000259" key="3">
    <source>
        <dbReference type="PROSITE" id="PS50033"/>
    </source>
</evidence>
<dbReference type="Gene3D" id="3.10.20.90">
    <property type="entry name" value="Phosphatidylinositol 3-kinase Catalytic Subunit, Chain A, domain 1"/>
    <property type="match status" value="1"/>
</dbReference>
<comment type="caution">
    <text evidence="4">The sequence shown here is derived from an EMBL/GenBank/DDBJ whole genome shotgun (WGS) entry which is preliminary data.</text>
</comment>
<dbReference type="CDD" id="cd01767">
    <property type="entry name" value="UBX"/>
    <property type="match status" value="1"/>
</dbReference>
<dbReference type="InterPro" id="IPR001012">
    <property type="entry name" value="UBX_dom"/>
</dbReference>
<dbReference type="PROSITE" id="PS50033">
    <property type="entry name" value="UBX"/>
    <property type="match status" value="1"/>
</dbReference>
<feature type="compositionally biased region" description="Low complexity" evidence="2">
    <location>
        <begin position="182"/>
        <end position="192"/>
    </location>
</feature>
<dbReference type="GO" id="GO:0005783">
    <property type="term" value="C:endoplasmic reticulum"/>
    <property type="evidence" value="ECO:0007669"/>
    <property type="project" value="TreeGrafter"/>
</dbReference>
<evidence type="ECO:0000313" key="5">
    <source>
        <dbReference type="Proteomes" id="UP000308768"/>
    </source>
</evidence>
<dbReference type="PANTHER" id="PTHR46424:SF1">
    <property type="entry name" value="UBX DOMAIN-CONTAINING PROTEIN 4"/>
    <property type="match status" value="1"/>
</dbReference>
<feature type="region of interest" description="Disordered" evidence="2">
    <location>
        <begin position="158"/>
        <end position="230"/>
    </location>
</feature>
<reference evidence="4 5" key="1">
    <citation type="submission" date="2017-03" db="EMBL/GenBank/DDBJ databases">
        <title>Genomes of endolithic fungi from Antarctica.</title>
        <authorList>
            <person name="Coleine C."/>
            <person name="Masonjones S."/>
            <person name="Stajich J.E."/>
        </authorList>
    </citation>
    <scope>NUCLEOTIDE SEQUENCE [LARGE SCALE GENOMIC DNA]</scope>
    <source>
        <strain evidence="4 5">CCFEE 5187</strain>
    </source>
</reference>
<dbReference type="STRING" id="331657.A0A4U0XJN4"/>
<organism evidence="4 5">
    <name type="scientific">Cryomyces minteri</name>
    <dbReference type="NCBI Taxonomy" id="331657"/>
    <lineage>
        <taxon>Eukaryota</taxon>
        <taxon>Fungi</taxon>
        <taxon>Dikarya</taxon>
        <taxon>Ascomycota</taxon>
        <taxon>Pezizomycotina</taxon>
        <taxon>Dothideomycetes</taxon>
        <taxon>Dothideomycetes incertae sedis</taxon>
        <taxon>Cryomyces</taxon>
    </lineage>
</organism>
<keyword evidence="5" id="KW-1185">Reference proteome</keyword>
<feature type="compositionally biased region" description="Low complexity" evidence="2">
    <location>
        <begin position="210"/>
        <end position="230"/>
    </location>
</feature>
<dbReference type="Pfam" id="PF23187">
    <property type="entry name" value="UBX7_N"/>
    <property type="match status" value="1"/>
</dbReference>
<evidence type="ECO:0000313" key="4">
    <source>
        <dbReference type="EMBL" id="TKA76561.1"/>
    </source>
</evidence>
<dbReference type="Pfam" id="PF00789">
    <property type="entry name" value="UBX"/>
    <property type="match status" value="1"/>
</dbReference>
<feature type="compositionally biased region" description="Basic and acidic residues" evidence="2">
    <location>
        <begin position="553"/>
        <end position="562"/>
    </location>
</feature>
<evidence type="ECO:0000256" key="2">
    <source>
        <dbReference type="SAM" id="MobiDB-lite"/>
    </source>
</evidence>
<feature type="compositionally biased region" description="Basic and acidic residues" evidence="2">
    <location>
        <begin position="520"/>
        <end position="539"/>
    </location>
</feature>
<dbReference type="EMBL" id="NAJN01000231">
    <property type="protein sequence ID" value="TKA76561.1"/>
    <property type="molecule type" value="Genomic_DNA"/>
</dbReference>
<dbReference type="Proteomes" id="UP000308768">
    <property type="component" value="Unassembled WGS sequence"/>
</dbReference>
<feature type="region of interest" description="Disordered" evidence="2">
    <location>
        <begin position="115"/>
        <end position="138"/>
    </location>
</feature>
<feature type="region of interest" description="Disordered" evidence="2">
    <location>
        <begin position="498"/>
        <end position="562"/>
    </location>
</feature>
<feature type="region of interest" description="Disordered" evidence="2">
    <location>
        <begin position="309"/>
        <end position="357"/>
    </location>
</feature>
<dbReference type="PANTHER" id="PTHR46424">
    <property type="entry name" value="UBX DOMAIN-CONTAINING PROTEIN 4"/>
    <property type="match status" value="1"/>
</dbReference>
<dbReference type="InterPro" id="IPR029071">
    <property type="entry name" value="Ubiquitin-like_domsf"/>
</dbReference>
<feature type="compositionally biased region" description="Polar residues" evidence="2">
    <location>
        <begin position="543"/>
        <end position="552"/>
    </location>
</feature>
<dbReference type="AlphaFoldDB" id="A0A4U0XJN4"/>
<feature type="compositionally biased region" description="Basic and acidic residues" evidence="2">
    <location>
        <begin position="309"/>
        <end position="319"/>
    </location>
</feature>
<dbReference type="SMART" id="SM00166">
    <property type="entry name" value="UBX"/>
    <property type="match status" value="1"/>
</dbReference>
<gene>
    <name evidence="4" type="ORF">B0A49_02789</name>
</gene>